<name>A0AAV5KTZ0_9ROSI</name>
<comment type="caution">
    <text evidence="1">The sequence shown here is derived from an EMBL/GenBank/DDBJ whole genome shotgun (WGS) entry which is preliminary data.</text>
</comment>
<dbReference type="Proteomes" id="UP001054252">
    <property type="component" value="Unassembled WGS sequence"/>
</dbReference>
<accession>A0AAV5KTZ0</accession>
<dbReference type="EMBL" id="BPVZ01000078">
    <property type="protein sequence ID" value="GKV28152.1"/>
    <property type="molecule type" value="Genomic_DNA"/>
</dbReference>
<proteinExistence type="predicted"/>
<evidence type="ECO:0000313" key="1">
    <source>
        <dbReference type="EMBL" id="GKV28152.1"/>
    </source>
</evidence>
<evidence type="ECO:0000313" key="2">
    <source>
        <dbReference type="Proteomes" id="UP001054252"/>
    </source>
</evidence>
<gene>
    <name evidence="1" type="ORF">SLEP1_g37239</name>
</gene>
<organism evidence="1 2">
    <name type="scientific">Rubroshorea leprosula</name>
    <dbReference type="NCBI Taxonomy" id="152421"/>
    <lineage>
        <taxon>Eukaryota</taxon>
        <taxon>Viridiplantae</taxon>
        <taxon>Streptophyta</taxon>
        <taxon>Embryophyta</taxon>
        <taxon>Tracheophyta</taxon>
        <taxon>Spermatophyta</taxon>
        <taxon>Magnoliopsida</taxon>
        <taxon>eudicotyledons</taxon>
        <taxon>Gunneridae</taxon>
        <taxon>Pentapetalae</taxon>
        <taxon>rosids</taxon>
        <taxon>malvids</taxon>
        <taxon>Malvales</taxon>
        <taxon>Dipterocarpaceae</taxon>
        <taxon>Rubroshorea</taxon>
    </lineage>
</organism>
<sequence length="139" mass="15203">MGDKIRHRRLEHDISGEVMDSPLDDSVSGVVHEFFAQDMSKSGTRSVKTAPLELNSIQSDLSIVVGDPNDGIEDFNTCTTSEAAESCRPLPTGARPAVEKTHSVNKNVGSVASTVIYAFYLNRTLENDEFFTVPVINMK</sequence>
<keyword evidence="2" id="KW-1185">Reference proteome</keyword>
<reference evidence="1 2" key="1">
    <citation type="journal article" date="2021" name="Commun. Biol.">
        <title>The genome of Shorea leprosula (Dipterocarpaceae) highlights the ecological relevance of drought in aseasonal tropical rainforests.</title>
        <authorList>
            <person name="Ng K.K.S."/>
            <person name="Kobayashi M.J."/>
            <person name="Fawcett J.A."/>
            <person name="Hatakeyama M."/>
            <person name="Paape T."/>
            <person name="Ng C.H."/>
            <person name="Ang C.C."/>
            <person name="Tnah L.H."/>
            <person name="Lee C.T."/>
            <person name="Nishiyama T."/>
            <person name="Sese J."/>
            <person name="O'Brien M.J."/>
            <person name="Copetti D."/>
            <person name="Mohd Noor M.I."/>
            <person name="Ong R.C."/>
            <person name="Putra M."/>
            <person name="Sireger I.Z."/>
            <person name="Indrioko S."/>
            <person name="Kosugi Y."/>
            <person name="Izuno A."/>
            <person name="Isagi Y."/>
            <person name="Lee S.L."/>
            <person name="Shimizu K.K."/>
        </authorList>
    </citation>
    <scope>NUCLEOTIDE SEQUENCE [LARGE SCALE GENOMIC DNA]</scope>
    <source>
        <strain evidence="1">214</strain>
    </source>
</reference>
<dbReference type="AlphaFoldDB" id="A0AAV5KTZ0"/>
<protein>
    <submittedName>
        <fullName evidence="1">Uncharacterized protein</fullName>
    </submittedName>
</protein>